<gene>
    <name evidence="2" type="ORF">BRAPAZ1V2_A09P22440.2</name>
</gene>
<accession>A0A8D9CUT3</accession>
<protein>
    <recommendedName>
        <fullName evidence="1">Retroviral polymerase SH3-like domain-containing protein</fullName>
    </recommendedName>
</protein>
<feature type="domain" description="Retroviral polymerase SH3-like" evidence="1">
    <location>
        <begin position="8"/>
        <end position="68"/>
    </location>
</feature>
<evidence type="ECO:0000259" key="1">
    <source>
        <dbReference type="Pfam" id="PF25597"/>
    </source>
</evidence>
<feature type="non-terminal residue" evidence="2">
    <location>
        <position position="1"/>
    </location>
</feature>
<name>A0A8D9CUT3_BRACM</name>
<proteinExistence type="predicted"/>
<evidence type="ECO:0000313" key="2">
    <source>
        <dbReference type="EMBL" id="CAG7861777.1"/>
    </source>
</evidence>
<evidence type="ECO:0000313" key="3">
    <source>
        <dbReference type="Proteomes" id="UP000694005"/>
    </source>
</evidence>
<dbReference type="AlphaFoldDB" id="A0A8D9CUT3"/>
<dbReference type="EMBL" id="LS974625">
    <property type="protein sequence ID" value="CAG7861777.1"/>
    <property type="molecule type" value="Genomic_DNA"/>
</dbReference>
<dbReference type="InterPro" id="IPR057670">
    <property type="entry name" value="SH3_retrovirus"/>
</dbReference>
<sequence>TQLRVFGSACYTHRVTRHKDKFGERSRLCVFVGYPFGKKGYKVYDMERDEFVISRDVVFREDVFPYATASAPAPTIIPAENIDEDWNLNISHVPMNNLNRGEFFCCSSIC</sequence>
<organism evidence="2 3">
    <name type="scientific">Brassica campestris</name>
    <name type="common">Field mustard</name>
    <dbReference type="NCBI Taxonomy" id="3711"/>
    <lineage>
        <taxon>Eukaryota</taxon>
        <taxon>Viridiplantae</taxon>
        <taxon>Streptophyta</taxon>
        <taxon>Embryophyta</taxon>
        <taxon>Tracheophyta</taxon>
        <taxon>Spermatophyta</taxon>
        <taxon>Magnoliopsida</taxon>
        <taxon>eudicotyledons</taxon>
        <taxon>Gunneridae</taxon>
        <taxon>Pentapetalae</taxon>
        <taxon>rosids</taxon>
        <taxon>malvids</taxon>
        <taxon>Brassicales</taxon>
        <taxon>Brassicaceae</taxon>
        <taxon>Brassiceae</taxon>
        <taxon>Brassica</taxon>
    </lineage>
</organism>
<dbReference type="Gramene" id="A09p22440.2_BraZ1">
    <property type="protein sequence ID" value="A09p22440.2_BraZ1.CDS.1"/>
    <property type="gene ID" value="A09g22440.2_BraZ1"/>
</dbReference>
<reference evidence="2 3" key="1">
    <citation type="submission" date="2021-07" db="EMBL/GenBank/DDBJ databases">
        <authorList>
            <consortium name="Genoscope - CEA"/>
            <person name="William W."/>
        </authorList>
    </citation>
    <scope>NUCLEOTIDE SEQUENCE [LARGE SCALE GENOMIC DNA]</scope>
</reference>
<dbReference type="Pfam" id="PF25597">
    <property type="entry name" value="SH3_retrovirus"/>
    <property type="match status" value="1"/>
</dbReference>
<dbReference type="Proteomes" id="UP000694005">
    <property type="component" value="Chromosome A09"/>
</dbReference>